<dbReference type="EMBL" id="CP013244">
    <property type="protein sequence ID" value="ANP45424.1"/>
    <property type="molecule type" value="Genomic_DNA"/>
</dbReference>
<dbReference type="InterPro" id="IPR024409">
    <property type="entry name" value="DUF3833"/>
</dbReference>
<sequence length="177" mass="19304">MNMLLSLAAIVALSTFASACATRPPTPAAASTQPFVVERDLAGASVARGEFRSITGVRRGFTAQLNGTWDGETLTLVEDFAYDDGERDRKTWRLQRVAPGEFVGTREDVVGQARGFQDGDVFRLEYDVVLPSENGRGRKVRFRDVLALRADGDILNNATVGWLGLRVGSVSLVIERD</sequence>
<evidence type="ECO:0000256" key="1">
    <source>
        <dbReference type="SAM" id="SignalP"/>
    </source>
</evidence>
<feature type="chain" id="PRO_5008518737" description="DUF3833 domain-containing protein" evidence="1">
    <location>
        <begin position="20"/>
        <end position="177"/>
    </location>
</feature>
<gene>
    <name evidence="2" type="ORF">ATE48_05585</name>
</gene>
<dbReference type="KEGG" id="cbot:ATE48_05585"/>
<protein>
    <recommendedName>
        <fullName evidence="4">DUF3833 domain-containing protein</fullName>
    </recommendedName>
</protein>
<reference evidence="2 3" key="1">
    <citation type="submission" date="2015-11" db="EMBL/GenBank/DDBJ databases">
        <title>Whole-Genome Sequence of Candidatus Oderbacter manganicum from the National Park Lower Oder Valley, Germany.</title>
        <authorList>
            <person name="Braun B."/>
            <person name="Liere K."/>
            <person name="Szewzyk U."/>
        </authorList>
    </citation>
    <scope>NUCLEOTIDE SEQUENCE [LARGE SCALE GENOMIC DNA]</scope>
    <source>
        <strain evidence="2 3">OTSz_A_272</strain>
    </source>
</reference>
<dbReference type="Pfam" id="PF12915">
    <property type="entry name" value="DUF3833"/>
    <property type="match status" value="1"/>
</dbReference>
<name>A0A1B1AFU4_9PROT</name>
<keyword evidence="1" id="KW-0732">Signal</keyword>
<keyword evidence="3" id="KW-1185">Reference proteome</keyword>
<dbReference type="Proteomes" id="UP000092498">
    <property type="component" value="Chromosome"/>
</dbReference>
<organism evidence="2 3">
    <name type="scientific">Candidatus Viadribacter manganicus</name>
    <dbReference type="NCBI Taxonomy" id="1759059"/>
    <lineage>
        <taxon>Bacteria</taxon>
        <taxon>Pseudomonadati</taxon>
        <taxon>Pseudomonadota</taxon>
        <taxon>Alphaproteobacteria</taxon>
        <taxon>Hyphomonadales</taxon>
        <taxon>Hyphomonadaceae</taxon>
        <taxon>Candidatus Viadribacter</taxon>
    </lineage>
</organism>
<evidence type="ECO:0008006" key="4">
    <source>
        <dbReference type="Google" id="ProtNLM"/>
    </source>
</evidence>
<dbReference type="RefSeq" id="WP_083197177.1">
    <property type="nucleotide sequence ID" value="NZ_CP013244.1"/>
</dbReference>
<evidence type="ECO:0000313" key="2">
    <source>
        <dbReference type="EMBL" id="ANP45424.1"/>
    </source>
</evidence>
<dbReference type="AlphaFoldDB" id="A0A1B1AFU4"/>
<dbReference type="InParanoid" id="A0A1B1AFU4"/>
<dbReference type="STRING" id="1759059.ATE48_05585"/>
<proteinExistence type="predicted"/>
<dbReference type="OrthoDB" id="5296954at2"/>
<evidence type="ECO:0000313" key="3">
    <source>
        <dbReference type="Proteomes" id="UP000092498"/>
    </source>
</evidence>
<feature type="signal peptide" evidence="1">
    <location>
        <begin position="1"/>
        <end position="19"/>
    </location>
</feature>
<accession>A0A1B1AFU4</accession>